<protein>
    <submittedName>
        <fullName evidence="2">Uncharacterized protein</fullName>
    </submittedName>
</protein>
<evidence type="ECO:0000256" key="1">
    <source>
        <dbReference type="SAM" id="MobiDB-lite"/>
    </source>
</evidence>
<evidence type="ECO:0000313" key="3">
    <source>
        <dbReference type="Proteomes" id="UP000034680"/>
    </source>
</evidence>
<feature type="region of interest" description="Disordered" evidence="1">
    <location>
        <begin position="104"/>
        <end position="124"/>
    </location>
</feature>
<dbReference type="OrthoDB" id="3905686at2759"/>
<accession>A0A0G2FIN5</accession>
<reference evidence="2 3" key="2">
    <citation type="submission" date="2015-05" db="EMBL/GenBank/DDBJ databases">
        <authorList>
            <person name="Morales-Cruz A."/>
            <person name="Amrine K.C."/>
            <person name="Cantu D."/>
        </authorList>
    </citation>
    <scope>NUCLEOTIDE SEQUENCE [LARGE SCALE GENOMIC DNA]</scope>
    <source>
        <strain evidence="2">DA912</strain>
    </source>
</reference>
<name>A0A0G2FIN5_9PEZI</name>
<keyword evidence="3" id="KW-1185">Reference proteome</keyword>
<sequence length="124" mass="13261">MPSEATITTPLAAGVKEEAVTASLHDHDISIRITWPQLIDYKKISGEPAIGEACAYEPKEIDATVDGNAPTGTIHIGSKWFVTSGRIEESIAVDSNAAMKRMIKGSAEKSHPEHHHSFGQAAQA</sequence>
<dbReference type="Proteomes" id="UP000034680">
    <property type="component" value="Unassembled WGS sequence"/>
</dbReference>
<reference evidence="2 3" key="1">
    <citation type="submission" date="2015-05" db="EMBL/GenBank/DDBJ databases">
        <title>Distinctive expansion of gene families associated with plant cell wall degradation and secondary metabolism in the genomes of grapevine trunk pathogens.</title>
        <authorList>
            <person name="Lawrence D.P."/>
            <person name="Travadon R."/>
            <person name="Rolshausen P.E."/>
            <person name="Baumgartner K."/>
        </authorList>
    </citation>
    <scope>NUCLEOTIDE SEQUENCE [LARGE SCALE GENOMIC DNA]</scope>
    <source>
        <strain evidence="2">DA912</strain>
    </source>
</reference>
<dbReference type="AlphaFoldDB" id="A0A0G2FIN5"/>
<organism evidence="2 3">
    <name type="scientific">Diaporthe ampelina</name>
    <dbReference type="NCBI Taxonomy" id="1214573"/>
    <lineage>
        <taxon>Eukaryota</taxon>
        <taxon>Fungi</taxon>
        <taxon>Dikarya</taxon>
        <taxon>Ascomycota</taxon>
        <taxon>Pezizomycotina</taxon>
        <taxon>Sordariomycetes</taxon>
        <taxon>Sordariomycetidae</taxon>
        <taxon>Diaporthales</taxon>
        <taxon>Diaporthaceae</taxon>
        <taxon>Diaporthe</taxon>
    </lineage>
</organism>
<comment type="caution">
    <text evidence="2">The sequence shown here is derived from an EMBL/GenBank/DDBJ whole genome shotgun (WGS) entry which is preliminary data.</text>
</comment>
<evidence type="ECO:0000313" key="2">
    <source>
        <dbReference type="EMBL" id="KKY33981.1"/>
    </source>
</evidence>
<dbReference type="EMBL" id="LCUC01000220">
    <property type="protein sequence ID" value="KKY33981.1"/>
    <property type="molecule type" value="Genomic_DNA"/>
</dbReference>
<proteinExistence type="predicted"/>
<gene>
    <name evidence="2" type="ORF">UCDDA912_g06012</name>
</gene>